<keyword evidence="4" id="KW-1003">Cell membrane</keyword>
<evidence type="ECO:0000256" key="2">
    <source>
        <dbReference type="ARBA" id="ARBA00010735"/>
    </source>
</evidence>
<feature type="transmembrane region" description="Helical" evidence="8">
    <location>
        <begin position="166"/>
        <end position="182"/>
    </location>
</feature>
<feature type="transmembrane region" description="Helical" evidence="8">
    <location>
        <begin position="187"/>
        <end position="206"/>
    </location>
</feature>
<evidence type="ECO:0000256" key="8">
    <source>
        <dbReference type="SAM" id="Phobius"/>
    </source>
</evidence>
<proteinExistence type="inferred from homology"/>
<dbReference type="Pfam" id="PF03591">
    <property type="entry name" value="AzlC"/>
    <property type="match status" value="1"/>
</dbReference>
<evidence type="ECO:0000256" key="6">
    <source>
        <dbReference type="ARBA" id="ARBA00022989"/>
    </source>
</evidence>
<feature type="transmembrane region" description="Helical" evidence="8">
    <location>
        <begin position="134"/>
        <end position="154"/>
    </location>
</feature>
<evidence type="ECO:0000256" key="3">
    <source>
        <dbReference type="ARBA" id="ARBA00022448"/>
    </source>
</evidence>
<feature type="transmembrane region" description="Helical" evidence="8">
    <location>
        <begin position="212"/>
        <end position="230"/>
    </location>
</feature>
<keyword evidence="7 8" id="KW-0472">Membrane</keyword>
<dbReference type="GO" id="GO:0005886">
    <property type="term" value="C:plasma membrane"/>
    <property type="evidence" value="ECO:0007669"/>
    <property type="project" value="UniProtKB-SubCell"/>
</dbReference>
<evidence type="ECO:0000256" key="1">
    <source>
        <dbReference type="ARBA" id="ARBA00004651"/>
    </source>
</evidence>
<organism evidence="9 10">
    <name type="scientific">Halovulum dunhuangense</name>
    <dbReference type="NCBI Taxonomy" id="1505036"/>
    <lineage>
        <taxon>Bacteria</taxon>
        <taxon>Pseudomonadati</taxon>
        <taxon>Pseudomonadota</taxon>
        <taxon>Alphaproteobacteria</taxon>
        <taxon>Rhodobacterales</taxon>
        <taxon>Paracoccaceae</taxon>
        <taxon>Halovulum</taxon>
    </lineage>
</organism>
<protein>
    <submittedName>
        <fullName evidence="9">Branched-chain amino acid ABC transporter permease</fullName>
    </submittedName>
</protein>
<evidence type="ECO:0000313" key="10">
    <source>
        <dbReference type="Proteomes" id="UP000572377"/>
    </source>
</evidence>
<keyword evidence="5 8" id="KW-0812">Transmembrane</keyword>
<keyword evidence="6 8" id="KW-1133">Transmembrane helix</keyword>
<dbReference type="EMBL" id="JABFBC010000001">
    <property type="protein sequence ID" value="NNU79619.1"/>
    <property type="molecule type" value="Genomic_DNA"/>
</dbReference>
<comment type="similarity">
    <text evidence="2">Belongs to the AzlC family.</text>
</comment>
<evidence type="ECO:0000256" key="4">
    <source>
        <dbReference type="ARBA" id="ARBA00022475"/>
    </source>
</evidence>
<dbReference type="PANTHER" id="PTHR34979">
    <property type="entry name" value="INNER MEMBRANE PROTEIN YGAZ"/>
    <property type="match status" value="1"/>
</dbReference>
<sequence>MTDQTRSAFVSGFFGSLPFVTVIIPFAMLFGVVATEAGLDLLQTMSMSFFVIAGASQFVAVQLLADQAPTLIILASALAVNMRMAMYSAALVPHLGAAPLWQRAFAAYLLVDQSYGIAIKRYEEDPPLGRPQKMAYFFGTIVLICPLWYLFTWIGAEVGTAIPPEYALDFAVPITFIALIAPQLKSLAHLAAALVSVVTALALAWMPYSTGVLVAAVAAMATGAAVEIWMERRR</sequence>
<accession>A0A849KRX4</accession>
<keyword evidence="10" id="KW-1185">Reference proteome</keyword>
<feature type="transmembrane region" description="Helical" evidence="8">
    <location>
        <begin position="12"/>
        <end position="33"/>
    </location>
</feature>
<evidence type="ECO:0000313" key="9">
    <source>
        <dbReference type="EMBL" id="NNU79619.1"/>
    </source>
</evidence>
<reference evidence="9 10" key="1">
    <citation type="submission" date="2020-05" db="EMBL/GenBank/DDBJ databases">
        <title>Gimesia benthica sp. nov., a novel planctomycete isolated from a deep-sea water sample of the Northwest Indian Ocean.</title>
        <authorList>
            <person name="Wang J."/>
            <person name="Ruan C."/>
            <person name="Song L."/>
            <person name="Zhu Y."/>
            <person name="Li A."/>
            <person name="Zheng X."/>
            <person name="Wang L."/>
            <person name="Lu Z."/>
            <person name="Huang Y."/>
            <person name="Du W."/>
            <person name="Zhou Y."/>
            <person name="Huang L."/>
            <person name="Dai X."/>
        </authorList>
    </citation>
    <scope>NUCLEOTIDE SEQUENCE [LARGE SCALE GENOMIC DNA]</scope>
    <source>
        <strain evidence="9 10">YYQ-30</strain>
    </source>
</reference>
<keyword evidence="3" id="KW-0813">Transport</keyword>
<gene>
    <name evidence="9" type="ORF">HMH01_04115</name>
</gene>
<dbReference type="Proteomes" id="UP000572377">
    <property type="component" value="Unassembled WGS sequence"/>
</dbReference>
<name>A0A849KRX4_9RHOB</name>
<dbReference type="InterPro" id="IPR011606">
    <property type="entry name" value="Brnchd-chn_aa_trnsp_permease"/>
</dbReference>
<dbReference type="AlphaFoldDB" id="A0A849KRX4"/>
<dbReference type="GO" id="GO:1903785">
    <property type="term" value="P:L-valine transmembrane transport"/>
    <property type="evidence" value="ECO:0007669"/>
    <property type="project" value="TreeGrafter"/>
</dbReference>
<dbReference type="RefSeq" id="WP_171322760.1">
    <property type="nucleotide sequence ID" value="NZ_JABFBC010000001.1"/>
</dbReference>
<comment type="subcellular location">
    <subcellularLocation>
        <location evidence="1">Cell membrane</location>
        <topology evidence="1">Multi-pass membrane protein</topology>
    </subcellularLocation>
</comment>
<dbReference type="PANTHER" id="PTHR34979:SF1">
    <property type="entry name" value="INNER MEMBRANE PROTEIN YGAZ"/>
    <property type="match status" value="1"/>
</dbReference>
<comment type="caution">
    <text evidence="9">The sequence shown here is derived from an EMBL/GenBank/DDBJ whole genome shotgun (WGS) entry which is preliminary data.</text>
</comment>
<evidence type="ECO:0000256" key="7">
    <source>
        <dbReference type="ARBA" id="ARBA00023136"/>
    </source>
</evidence>
<evidence type="ECO:0000256" key="5">
    <source>
        <dbReference type="ARBA" id="ARBA00022692"/>
    </source>
</evidence>